<dbReference type="Proteomes" id="UP000186308">
    <property type="component" value="Unassembled WGS sequence"/>
</dbReference>
<dbReference type="RefSeq" id="WP_029313331.1">
    <property type="nucleotide sequence ID" value="NZ_FTNE01000049.1"/>
</dbReference>
<accession>A0A8G2CQ08</accession>
<name>A0A8G2CQ08_ACIRU</name>
<proteinExistence type="predicted"/>
<sequence>MSNPSQPRSGNQAFLDDLIAQSCATTGGHLWINPSQWTLYVSWGRSISGYDLDAMKARVLAAGGAVIDVRQADPDQVLHLAFNGPMIAVGEEPRFIICKALSYERLETVAAHYRRAGAEIHNIPVPQEAGDDTLSLPT</sequence>
<gene>
    <name evidence="1" type="ORF">SAMN05421828_1497</name>
</gene>
<reference evidence="1 2" key="1">
    <citation type="submission" date="2017-01" db="EMBL/GenBank/DDBJ databases">
        <authorList>
            <person name="Varghese N."/>
            <person name="Submissions S."/>
        </authorList>
    </citation>
    <scope>NUCLEOTIDE SEQUENCE [LARGE SCALE GENOMIC DNA]</scope>
    <source>
        <strain evidence="1 2">ATCC 35905</strain>
    </source>
</reference>
<dbReference type="AlphaFoldDB" id="A0A8G2CQ08"/>
<comment type="caution">
    <text evidence="1">The sequence shown here is derived from an EMBL/GenBank/DDBJ whole genome shotgun (WGS) entry which is preliminary data.</text>
</comment>
<evidence type="ECO:0000313" key="2">
    <source>
        <dbReference type="Proteomes" id="UP000186308"/>
    </source>
</evidence>
<organism evidence="1 2">
    <name type="scientific">Acidiphilium rubrum</name>
    <dbReference type="NCBI Taxonomy" id="526"/>
    <lineage>
        <taxon>Bacteria</taxon>
        <taxon>Pseudomonadati</taxon>
        <taxon>Pseudomonadota</taxon>
        <taxon>Alphaproteobacteria</taxon>
        <taxon>Acetobacterales</taxon>
        <taxon>Acidocellaceae</taxon>
        <taxon>Acidiphilium</taxon>
    </lineage>
</organism>
<keyword evidence="2" id="KW-1185">Reference proteome</keyword>
<dbReference type="EMBL" id="FTNE01000049">
    <property type="protein sequence ID" value="SIR53780.1"/>
    <property type="molecule type" value="Genomic_DNA"/>
</dbReference>
<protein>
    <submittedName>
        <fullName evidence="1">Uncharacterized protein</fullName>
    </submittedName>
</protein>
<evidence type="ECO:0000313" key="1">
    <source>
        <dbReference type="EMBL" id="SIR53780.1"/>
    </source>
</evidence>